<keyword evidence="1" id="KW-1133">Transmembrane helix</keyword>
<dbReference type="PANTHER" id="PTHR39948">
    <property type="entry name" value="GEO11419P1"/>
    <property type="match status" value="1"/>
</dbReference>
<keyword evidence="1" id="KW-0472">Membrane</keyword>
<protein>
    <submittedName>
        <fullName evidence="2">Uncharacterized protein</fullName>
    </submittedName>
</protein>
<dbReference type="VEuPathDB" id="VectorBase:AEPI006905"/>
<reference evidence="2" key="2">
    <citation type="submission" date="2020-05" db="UniProtKB">
        <authorList>
            <consortium name="EnsemblMetazoa"/>
        </authorList>
    </citation>
    <scope>IDENTIFICATION</scope>
    <source>
        <strain evidence="2">Epiroticus2</strain>
    </source>
</reference>
<sequence>MANALNSIIWLLLLIFVSFWLSFFCAGWYVLIYPLTLCIPALSHISDILLSGARFIHICCRGILDGRSLF</sequence>
<name>A0A182PIZ2_9DIPT</name>
<dbReference type="EnsemblMetazoa" id="AEPI006905-RA">
    <property type="protein sequence ID" value="AEPI006905-PA"/>
    <property type="gene ID" value="AEPI006905"/>
</dbReference>
<reference evidence="3" key="1">
    <citation type="submission" date="2013-03" db="EMBL/GenBank/DDBJ databases">
        <title>The Genome Sequence of Anopheles epiroticus epiroticus2.</title>
        <authorList>
            <consortium name="The Broad Institute Genomics Platform"/>
            <person name="Neafsey D.E."/>
            <person name="Howell P."/>
            <person name="Walker B."/>
            <person name="Young S.K."/>
            <person name="Zeng Q."/>
            <person name="Gargeya S."/>
            <person name="Fitzgerald M."/>
            <person name="Haas B."/>
            <person name="Abouelleil A."/>
            <person name="Allen A.W."/>
            <person name="Alvarado L."/>
            <person name="Arachchi H.M."/>
            <person name="Berlin A.M."/>
            <person name="Chapman S.B."/>
            <person name="Gainer-Dewar J."/>
            <person name="Goldberg J."/>
            <person name="Griggs A."/>
            <person name="Gujja S."/>
            <person name="Hansen M."/>
            <person name="Howarth C."/>
            <person name="Imamovic A."/>
            <person name="Ireland A."/>
            <person name="Larimer J."/>
            <person name="McCowan C."/>
            <person name="Murphy C."/>
            <person name="Pearson M."/>
            <person name="Poon T.W."/>
            <person name="Priest M."/>
            <person name="Roberts A."/>
            <person name="Saif S."/>
            <person name="Shea T."/>
            <person name="Sisk P."/>
            <person name="Sykes S."/>
            <person name="Wortman J."/>
            <person name="Nusbaum C."/>
            <person name="Birren B."/>
        </authorList>
    </citation>
    <scope>NUCLEOTIDE SEQUENCE [LARGE SCALE GENOMIC DNA]</scope>
    <source>
        <strain evidence="3">Epiroticus2</strain>
    </source>
</reference>
<evidence type="ECO:0000313" key="2">
    <source>
        <dbReference type="EnsemblMetazoa" id="AEPI006905-PA"/>
    </source>
</evidence>
<keyword evidence="3" id="KW-1185">Reference proteome</keyword>
<dbReference type="AlphaFoldDB" id="A0A182PIZ2"/>
<dbReference type="PANTHER" id="PTHR39948:SF1">
    <property type="entry name" value="GEO11419P1"/>
    <property type="match status" value="1"/>
</dbReference>
<dbReference type="Proteomes" id="UP000075885">
    <property type="component" value="Unassembled WGS sequence"/>
</dbReference>
<organism evidence="2 3">
    <name type="scientific">Anopheles epiroticus</name>
    <dbReference type="NCBI Taxonomy" id="199890"/>
    <lineage>
        <taxon>Eukaryota</taxon>
        <taxon>Metazoa</taxon>
        <taxon>Ecdysozoa</taxon>
        <taxon>Arthropoda</taxon>
        <taxon>Hexapoda</taxon>
        <taxon>Insecta</taxon>
        <taxon>Pterygota</taxon>
        <taxon>Neoptera</taxon>
        <taxon>Endopterygota</taxon>
        <taxon>Diptera</taxon>
        <taxon>Nematocera</taxon>
        <taxon>Culicoidea</taxon>
        <taxon>Culicidae</taxon>
        <taxon>Anophelinae</taxon>
        <taxon>Anopheles</taxon>
    </lineage>
</organism>
<evidence type="ECO:0000313" key="3">
    <source>
        <dbReference type="Proteomes" id="UP000075885"/>
    </source>
</evidence>
<evidence type="ECO:0000256" key="1">
    <source>
        <dbReference type="SAM" id="Phobius"/>
    </source>
</evidence>
<accession>A0A182PIZ2</accession>
<feature type="transmembrane region" description="Helical" evidence="1">
    <location>
        <begin position="7"/>
        <end position="31"/>
    </location>
</feature>
<proteinExistence type="predicted"/>
<keyword evidence="1" id="KW-0812">Transmembrane</keyword>